<evidence type="ECO:0000313" key="2">
    <source>
        <dbReference type="EMBL" id="PWE87898.1"/>
    </source>
</evidence>
<dbReference type="Gene3D" id="3.40.630.30">
    <property type="match status" value="1"/>
</dbReference>
<dbReference type="InterPro" id="IPR000182">
    <property type="entry name" value="GNAT_dom"/>
</dbReference>
<comment type="caution">
    <text evidence="2">The sequence shown here is derived from an EMBL/GenBank/DDBJ whole genome shotgun (WGS) entry which is preliminary data.</text>
</comment>
<dbReference type="RefSeq" id="WP_109214500.1">
    <property type="nucleotide sequence ID" value="NZ_CABMEW010000004.1"/>
</dbReference>
<keyword evidence="3" id="KW-1185">Reference proteome</keyword>
<dbReference type="PANTHER" id="PTHR43415">
    <property type="entry name" value="SPERMIDINE N(1)-ACETYLTRANSFERASE"/>
    <property type="match status" value="1"/>
</dbReference>
<dbReference type="Proteomes" id="UP000245288">
    <property type="component" value="Unassembled WGS sequence"/>
</dbReference>
<accession>A0A2V1JZ84</accession>
<dbReference type="InterPro" id="IPR016181">
    <property type="entry name" value="Acyl_CoA_acyltransferase"/>
</dbReference>
<gene>
    <name evidence="2" type="ORF">LG34_01250</name>
</gene>
<dbReference type="CDD" id="cd04301">
    <property type="entry name" value="NAT_SF"/>
    <property type="match status" value="1"/>
</dbReference>
<dbReference type="PROSITE" id="PS51186">
    <property type="entry name" value="GNAT"/>
    <property type="match status" value="1"/>
</dbReference>
<dbReference type="AlphaFoldDB" id="A0A2V1JZ84"/>
<dbReference type="EMBL" id="JRFU01000010">
    <property type="protein sequence ID" value="PWE87898.1"/>
    <property type="molecule type" value="Genomic_DNA"/>
</dbReference>
<dbReference type="Pfam" id="PF00583">
    <property type="entry name" value="Acetyltransf_1"/>
    <property type="match status" value="1"/>
</dbReference>
<proteinExistence type="predicted"/>
<evidence type="ECO:0000259" key="1">
    <source>
        <dbReference type="PROSITE" id="PS51186"/>
    </source>
</evidence>
<organism evidence="2 3">
    <name type="scientific">Eubacterium ramulus</name>
    <dbReference type="NCBI Taxonomy" id="39490"/>
    <lineage>
        <taxon>Bacteria</taxon>
        <taxon>Bacillati</taxon>
        <taxon>Bacillota</taxon>
        <taxon>Clostridia</taxon>
        <taxon>Eubacteriales</taxon>
        <taxon>Eubacteriaceae</taxon>
        <taxon>Eubacterium</taxon>
    </lineage>
</organism>
<evidence type="ECO:0000313" key="3">
    <source>
        <dbReference type="Proteomes" id="UP000245288"/>
    </source>
</evidence>
<dbReference type="PANTHER" id="PTHR43415:SF3">
    <property type="entry name" value="GNAT-FAMILY ACETYLTRANSFERASE"/>
    <property type="match status" value="1"/>
</dbReference>
<dbReference type="SUPFAM" id="SSF55729">
    <property type="entry name" value="Acyl-CoA N-acyltransferases (Nat)"/>
    <property type="match status" value="1"/>
</dbReference>
<reference evidence="2 3" key="1">
    <citation type="submission" date="2014-09" db="EMBL/GenBank/DDBJ databases">
        <title>Butyrate-producing bacteria isolated from human gut.</title>
        <authorList>
            <person name="Zhang Q."/>
            <person name="Zhao L."/>
        </authorList>
    </citation>
    <scope>NUCLEOTIDE SEQUENCE [LARGE SCALE GENOMIC DNA]</scope>
    <source>
        <strain evidence="2 3">21</strain>
    </source>
</reference>
<feature type="domain" description="N-acetyltransferase" evidence="1">
    <location>
        <begin position="15"/>
        <end position="182"/>
    </location>
</feature>
<name>A0A2V1JZ84_EUBRA</name>
<keyword evidence="2" id="KW-0808">Transferase</keyword>
<dbReference type="OrthoDB" id="9802340at2"/>
<sequence length="188" mass="21491">MFFYQPIVLKNGQKCILRNAEASDAVRHHAYFVQTHKETDFLLTYPDECTMDIISLERQLKETKCSGTDVEICAFVDGKLAGSAGNNLIRDCAKMRHRAEFGISIKKEYWGLGIGDALTKACIECAKNAGFLQLELEVVSENESAINLYKKHGFVEYGRNSRGFRCRDGRWQELVLMRLELDENDRKI</sequence>
<dbReference type="GO" id="GO:0016747">
    <property type="term" value="F:acyltransferase activity, transferring groups other than amino-acyl groups"/>
    <property type="evidence" value="ECO:0007669"/>
    <property type="project" value="InterPro"/>
</dbReference>
<protein>
    <submittedName>
        <fullName evidence="2">GNAT family acetyltransferase</fullName>
    </submittedName>
</protein>